<organism evidence="1 2">
    <name type="scientific">Coprobacillus cateniformis</name>
    <dbReference type="NCBI Taxonomy" id="100884"/>
    <lineage>
        <taxon>Bacteria</taxon>
        <taxon>Bacillati</taxon>
        <taxon>Bacillota</taxon>
        <taxon>Erysipelotrichia</taxon>
        <taxon>Erysipelotrichales</taxon>
        <taxon>Coprobacillaceae</taxon>
        <taxon>Coprobacillus</taxon>
    </lineage>
</organism>
<dbReference type="STRING" id="100884.GCA_000269565_03755"/>
<dbReference type="HOGENOM" id="CLU_2368029_0_0_9"/>
<dbReference type="RefSeq" id="WP_008790319.1">
    <property type="nucleotide sequence ID" value="NZ_GL636582.1"/>
</dbReference>
<name>E7GEU5_9FIRM</name>
<evidence type="ECO:0000313" key="2">
    <source>
        <dbReference type="Proteomes" id="UP000003157"/>
    </source>
</evidence>
<reference evidence="1 2" key="1">
    <citation type="submission" date="2010-12" db="EMBL/GenBank/DDBJ databases">
        <title>The Genome Sequence of Coprobacillus sp. strain 29_1.</title>
        <authorList>
            <consortium name="The Broad Institute Genome Sequencing Platform"/>
            <person name="Earl A."/>
            <person name="Ward D."/>
            <person name="Feldgarden M."/>
            <person name="Gevers D."/>
            <person name="Daigneault M."/>
            <person name="Sibley C.D."/>
            <person name="White A."/>
            <person name="Strauss J."/>
            <person name="Allen-Vercoe E."/>
            <person name="Young S.K."/>
            <person name="Zeng Q."/>
            <person name="Gargeya S."/>
            <person name="Fitzgerald M."/>
            <person name="Haas B."/>
            <person name="Abouelleil A."/>
            <person name="Alvarado L."/>
            <person name="Arachchi H.M."/>
            <person name="Berlin A."/>
            <person name="Brown A."/>
            <person name="Chapman S.B."/>
            <person name="Chen Z."/>
            <person name="Dunbar C."/>
            <person name="Freedman E."/>
            <person name="Gearin G."/>
            <person name="Gellesch M."/>
            <person name="Goldberg J."/>
            <person name="Griggs A."/>
            <person name="Gujja S."/>
            <person name="Heilman E."/>
            <person name="Heiman D."/>
            <person name="Howarth C."/>
            <person name="Larson L."/>
            <person name="Lui A."/>
            <person name="MacDonald P.J.P."/>
            <person name="Mehta T."/>
            <person name="Montmayeur A."/>
            <person name="Murphy C."/>
            <person name="Neiman D."/>
            <person name="Pearson M."/>
            <person name="Priest M."/>
            <person name="Roberts A."/>
            <person name="Saif S."/>
            <person name="Shea T."/>
            <person name="Shenoy N."/>
            <person name="Sisk P."/>
            <person name="Stolte C."/>
            <person name="Sykes S."/>
            <person name="White J."/>
            <person name="Yandava C."/>
            <person name="Nusbaum C."/>
            <person name="Birren B."/>
        </authorList>
    </citation>
    <scope>NUCLEOTIDE SEQUENCE [LARGE SCALE GENOMIC DNA]</scope>
    <source>
        <strain evidence="1 2">29_1</strain>
    </source>
</reference>
<dbReference type="EMBL" id="ADKX01000046">
    <property type="protein sequence ID" value="EFW03546.1"/>
    <property type="molecule type" value="Genomic_DNA"/>
</dbReference>
<dbReference type="Proteomes" id="UP000003157">
    <property type="component" value="Unassembled WGS sequence"/>
</dbReference>
<accession>E7GEU5</accession>
<keyword evidence="2" id="KW-1185">Reference proteome</keyword>
<sequence length="95" mass="11674">MSKEKMYEENPDIAWPLREFQNCQRNLEDFKVREHPQKYIVEAIEDGYLKCEDEHGEFEYYKQSFMPDVQENDVILIYQGRYTKLQDETVERKKE</sequence>
<comment type="caution">
    <text evidence="1">The sequence shown here is derived from an EMBL/GenBank/DDBJ whole genome shotgun (WGS) entry which is preliminary data.</text>
</comment>
<dbReference type="AlphaFoldDB" id="E7GEU5"/>
<protein>
    <submittedName>
        <fullName evidence="1">Uncharacterized protein</fullName>
    </submittedName>
</protein>
<proteinExistence type="predicted"/>
<evidence type="ECO:0000313" key="1">
    <source>
        <dbReference type="EMBL" id="EFW03546.1"/>
    </source>
</evidence>
<gene>
    <name evidence="1" type="ORF">HMPREF9488_03237</name>
</gene>